<dbReference type="InterPro" id="IPR055414">
    <property type="entry name" value="LRR_R13L4/SHOC2-like"/>
</dbReference>
<keyword evidence="2" id="KW-0677">Repeat</keyword>
<feature type="domain" description="Disease resistance protein RPS4B/Roq1-like leucine-rich repeats" evidence="5">
    <location>
        <begin position="118"/>
        <end position="202"/>
    </location>
</feature>
<dbReference type="Proteomes" id="UP000288805">
    <property type="component" value="Unassembled WGS sequence"/>
</dbReference>
<dbReference type="InterPro" id="IPR058546">
    <property type="entry name" value="RPS4B/Roq1-like_LRR"/>
</dbReference>
<reference evidence="7 8" key="1">
    <citation type="journal article" date="2018" name="PLoS Genet.">
        <title>Population sequencing reveals clonal diversity and ancestral inbreeding in the grapevine cultivar Chardonnay.</title>
        <authorList>
            <person name="Roach M.J."/>
            <person name="Johnson D.L."/>
            <person name="Bohlmann J."/>
            <person name="van Vuuren H.J."/>
            <person name="Jones S.J."/>
            <person name="Pretorius I.S."/>
            <person name="Schmidt S.A."/>
            <person name="Borneman A.R."/>
        </authorList>
    </citation>
    <scope>NUCLEOTIDE SEQUENCE [LARGE SCALE GENOMIC DNA]</scope>
    <source>
        <strain evidence="8">cv. Chardonnay</strain>
        <tissue evidence="7">Leaf</tissue>
    </source>
</reference>
<evidence type="ECO:0000256" key="1">
    <source>
        <dbReference type="ARBA" id="ARBA00022614"/>
    </source>
</evidence>
<dbReference type="Pfam" id="PF23598">
    <property type="entry name" value="LRR_14"/>
    <property type="match status" value="1"/>
</dbReference>
<comment type="caution">
    <text evidence="7">The sequence shown here is derived from an EMBL/GenBank/DDBJ whole genome shotgun (WGS) entry which is preliminary data.</text>
</comment>
<dbReference type="Pfam" id="PF00560">
    <property type="entry name" value="LRR_1"/>
    <property type="match status" value="1"/>
</dbReference>
<keyword evidence="3" id="KW-0611">Plant defense</keyword>
<accession>A0A438G446</accession>
<dbReference type="AlphaFoldDB" id="A0A438G446"/>
<dbReference type="InterPro" id="IPR003591">
    <property type="entry name" value="Leu-rich_rpt_typical-subtyp"/>
</dbReference>
<evidence type="ECO:0000313" key="7">
    <source>
        <dbReference type="EMBL" id="RVW66967.1"/>
    </source>
</evidence>
<dbReference type="SMART" id="SM00369">
    <property type="entry name" value="LRR_TYP"/>
    <property type="match status" value="6"/>
</dbReference>
<evidence type="ECO:0000256" key="3">
    <source>
        <dbReference type="ARBA" id="ARBA00022821"/>
    </source>
</evidence>
<evidence type="ECO:0000256" key="2">
    <source>
        <dbReference type="ARBA" id="ARBA00022737"/>
    </source>
</evidence>
<dbReference type="InterPro" id="IPR032675">
    <property type="entry name" value="LRR_dom_sf"/>
</dbReference>
<feature type="domain" description="Disease resistance R13L4/SHOC-2-like LRR" evidence="6">
    <location>
        <begin position="211"/>
        <end position="284"/>
    </location>
</feature>
<keyword evidence="1" id="KW-0433">Leucine-rich repeat</keyword>
<proteinExistence type="predicted"/>
<dbReference type="Pfam" id="PF23286">
    <property type="entry name" value="LRR_13"/>
    <property type="match status" value="1"/>
</dbReference>
<dbReference type="InterPro" id="IPR001611">
    <property type="entry name" value="Leu-rich_rpt"/>
</dbReference>
<dbReference type="PANTHER" id="PTHR48051">
    <property type="match status" value="1"/>
</dbReference>
<gene>
    <name evidence="7" type="primary">DSC1_19</name>
    <name evidence="7" type="ORF">CK203_064077</name>
</gene>
<dbReference type="InterPro" id="IPR050216">
    <property type="entry name" value="LRR_domain-containing"/>
</dbReference>
<protein>
    <submittedName>
        <fullName evidence="7">Disease resistance-like protein DSC1</fullName>
    </submittedName>
</protein>
<sequence>MKCLKELSLDKTAIKELPNSIGSLTSLEYLSLRKCSKFEKFSDVFTNMGLLRDLDLHHSGIKELPGSIGCLESLENLDLSYCSNFEKFPEIQGNMKFLKTLYLKHTTIKQLPNSIGCLQDLEFLDLNGCSNLKRLPEIQKDMGNLRALYLDGTAIKGLPCSIGHLTGLGDLDLENCRNLRSLPNICGLKSLKRLFICGCSNLEAFSEITEDMEQLKHLLLHETGITELPSSIQHLRGLDSLELINCENLVALPNSIGSLTCLTILRVRNCTKLHNLPDNLRGLRRRLTKLDLGGCNLMEGETPSDLWCLSSLVCLDLSENLIRCIPTGITQLSQLKALYMNHCPMLEEIVELPSSLTTMKARGCPCLETETFSSPLCRHFPGSSGIPEWVSYQRMGCEVRIELPMNWYEDNNFLGFLLCFHHVPLDDDECETMECLPYFELTISHGDQSERLEEISFYFECKNYCGSTSDPAIWVTYFPQIDIPSEYRSSWWNNFKAHFYTQPYFPQPSRGSLGDREDHPAKRLKIL</sequence>
<dbReference type="InterPro" id="IPR045344">
    <property type="entry name" value="C-JID"/>
</dbReference>
<evidence type="ECO:0000259" key="6">
    <source>
        <dbReference type="Pfam" id="PF23598"/>
    </source>
</evidence>
<dbReference type="Gene3D" id="3.80.10.10">
    <property type="entry name" value="Ribonuclease Inhibitor"/>
    <property type="match status" value="3"/>
</dbReference>
<dbReference type="PROSITE" id="PS51450">
    <property type="entry name" value="LRR"/>
    <property type="match status" value="1"/>
</dbReference>
<evidence type="ECO:0000313" key="8">
    <source>
        <dbReference type="Proteomes" id="UP000288805"/>
    </source>
</evidence>
<evidence type="ECO:0000259" key="5">
    <source>
        <dbReference type="Pfam" id="PF23286"/>
    </source>
</evidence>
<dbReference type="PANTHER" id="PTHR48051:SF46">
    <property type="entry name" value="LEUCINE RICH REPEAT-CONTAINING DOMAIN PROTEIN"/>
    <property type="match status" value="1"/>
</dbReference>
<dbReference type="Pfam" id="PF20160">
    <property type="entry name" value="C-JID"/>
    <property type="match status" value="1"/>
</dbReference>
<feature type="domain" description="C-JID" evidence="4">
    <location>
        <begin position="384"/>
        <end position="459"/>
    </location>
</feature>
<dbReference type="SUPFAM" id="SSF52058">
    <property type="entry name" value="L domain-like"/>
    <property type="match status" value="2"/>
</dbReference>
<evidence type="ECO:0000259" key="4">
    <source>
        <dbReference type="Pfam" id="PF20160"/>
    </source>
</evidence>
<dbReference type="EMBL" id="QGNW01000612">
    <property type="protein sequence ID" value="RVW66967.1"/>
    <property type="molecule type" value="Genomic_DNA"/>
</dbReference>
<name>A0A438G446_VITVI</name>
<organism evidence="7 8">
    <name type="scientific">Vitis vinifera</name>
    <name type="common">Grape</name>
    <dbReference type="NCBI Taxonomy" id="29760"/>
    <lineage>
        <taxon>Eukaryota</taxon>
        <taxon>Viridiplantae</taxon>
        <taxon>Streptophyta</taxon>
        <taxon>Embryophyta</taxon>
        <taxon>Tracheophyta</taxon>
        <taxon>Spermatophyta</taxon>
        <taxon>Magnoliopsida</taxon>
        <taxon>eudicotyledons</taxon>
        <taxon>Gunneridae</taxon>
        <taxon>Pentapetalae</taxon>
        <taxon>rosids</taxon>
        <taxon>Vitales</taxon>
        <taxon>Vitaceae</taxon>
        <taxon>Viteae</taxon>
        <taxon>Vitis</taxon>
    </lineage>
</organism>